<protein>
    <submittedName>
        <fullName evidence="3">Cysteine desulfurase</fullName>
        <ecNumber evidence="3">2.8.1.7</ecNumber>
    </submittedName>
</protein>
<evidence type="ECO:0000256" key="1">
    <source>
        <dbReference type="ARBA" id="ARBA00022898"/>
    </source>
</evidence>
<gene>
    <name evidence="3" type="ORF">AVDCRST_MAG49-333</name>
</gene>
<dbReference type="EMBL" id="CADCWG010000014">
    <property type="protein sequence ID" value="CAA9534825.1"/>
    <property type="molecule type" value="Genomic_DNA"/>
</dbReference>
<organism evidence="3">
    <name type="scientific">uncultured Thermomicrobiales bacterium</name>
    <dbReference type="NCBI Taxonomy" id="1645740"/>
    <lineage>
        <taxon>Bacteria</taxon>
        <taxon>Pseudomonadati</taxon>
        <taxon>Thermomicrobiota</taxon>
        <taxon>Thermomicrobia</taxon>
        <taxon>Thermomicrobiales</taxon>
        <taxon>environmental samples</taxon>
    </lineage>
</organism>
<dbReference type="SUPFAM" id="SSF53383">
    <property type="entry name" value="PLP-dependent transferases"/>
    <property type="match status" value="1"/>
</dbReference>
<evidence type="ECO:0000313" key="3">
    <source>
        <dbReference type="EMBL" id="CAA9534825.1"/>
    </source>
</evidence>
<dbReference type="EC" id="2.8.1.7" evidence="3"/>
<reference evidence="3" key="1">
    <citation type="submission" date="2020-02" db="EMBL/GenBank/DDBJ databases">
        <authorList>
            <person name="Meier V. D."/>
        </authorList>
    </citation>
    <scope>NUCLEOTIDE SEQUENCE</scope>
    <source>
        <strain evidence="3">AVDCRST_MAG49</strain>
    </source>
</reference>
<keyword evidence="3" id="KW-0808">Transferase</keyword>
<proteinExistence type="predicted"/>
<feature type="domain" description="Aminotransferase class V" evidence="2">
    <location>
        <begin position="80"/>
        <end position="387"/>
    </location>
</feature>
<dbReference type="PANTHER" id="PTHR43586">
    <property type="entry name" value="CYSTEINE DESULFURASE"/>
    <property type="match status" value="1"/>
</dbReference>
<accession>A0A6J4TXI2</accession>
<evidence type="ECO:0000259" key="2">
    <source>
        <dbReference type="Pfam" id="PF00266"/>
    </source>
</evidence>
<dbReference type="Pfam" id="PF00266">
    <property type="entry name" value="Aminotran_5"/>
    <property type="match status" value="1"/>
</dbReference>
<name>A0A6J4TXI2_9BACT</name>
<dbReference type="GO" id="GO:0031071">
    <property type="term" value="F:cysteine desulfurase activity"/>
    <property type="evidence" value="ECO:0007669"/>
    <property type="project" value="UniProtKB-EC"/>
</dbReference>
<dbReference type="InterPro" id="IPR000192">
    <property type="entry name" value="Aminotrans_V_dom"/>
</dbReference>
<dbReference type="InterPro" id="IPR015424">
    <property type="entry name" value="PyrdxlP-dep_Trfase"/>
</dbReference>
<keyword evidence="1" id="KW-0663">Pyridoxal phosphate</keyword>
<sequence>MATTLESAATTVDAAKVAALRAQLPATARTAYFNAGTNGPLPRVAQDALVAAASKELEVGRIVPGVYEGGWERNARVKGVLAGMVGADADELALTHSTNEGLNAVLMGIDWQRGDEVVTTQLEHPGLFAPLMLLAHRFGVIVRMADIGDGGGDVPGALEAHVGPRTRAVALSHVMWSTGAVVPLAEVGAMARRRGVLSVVDGAQGTGQVALDLHASGIDAYAMPGQKWLCGPEATGALFLRRDRLADVKPTYLRYATYDVSGFLTPWAGAQRYEIGEFYGPAVLALEASLLWQRDEVGLDWAYARVAALGQRCRAGLAALGGVTVASPADRMAGLVCFQVAGMAPPDVTARLYEQGMTIRYVVYPPGPSVARVSCGWWNTEDEIDALVAAIGELAHAASTA</sequence>
<dbReference type="InterPro" id="IPR015421">
    <property type="entry name" value="PyrdxlP-dep_Trfase_major"/>
</dbReference>
<dbReference type="PANTHER" id="PTHR43586:SF4">
    <property type="entry name" value="ISOPENICILLIN N EPIMERASE"/>
    <property type="match status" value="1"/>
</dbReference>
<dbReference type="Gene3D" id="3.40.640.10">
    <property type="entry name" value="Type I PLP-dependent aspartate aminotransferase-like (Major domain)"/>
    <property type="match status" value="1"/>
</dbReference>
<dbReference type="Gene3D" id="3.90.1150.10">
    <property type="entry name" value="Aspartate Aminotransferase, domain 1"/>
    <property type="match status" value="1"/>
</dbReference>
<dbReference type="AlphaFoldDB" id="A0A6J4TXI2"/>
<dbReference type="InterPro" id="IPR015422">
    <property type="entry name" value="PyrdxlP-dep_Trfase_small"/>
</dbReference>